<keyword evidence="2" id="KW-0378">Hydrolase</keyword>
<gene>
    <name evidence="2" type="ORF">E1293_36995</name>
</gene>
<feature type="domain" description="Endonuclease/exonuclease/phosphatase" evidence="1">
    <location>
        <begin position="29"/>
        <end position="268"/>
    </location>
</feature>
<reference evidence="2 3" key="1">
    <citation type="submission" date="2019-03" db="EMBL/GenBank/DDBJ databases">
        <title>Draft genome sequences of novel Actinobacteria.</title>
        <authorList>
            <person name="Sahin N."/>
            <person name="Ay H."/>
            <person name="Saygin H."/>
        </authorList>
    </citation>
    <scope>NUCLEOTIDE SEQUENCE [LARGE SCALE GENOMIC DNA]</scope>
    <source>
        <strain evidence="2 3">DSM 45941</strain>
    </source>
</reference>
<dbReference type="PANTHER" id="PTHR43250">
    <property type="entry name" value="EXODEOXYRIBONUCLEASE III"/>
    <property type="match status" value="1"/>
</dbReference>
<dbReference type="GO" id="GO:0008311">
    <property type="term" value="F:double-stranded DNA 3'-5' DNA exonuclease activity"/>
    <property type="evidence" value="ECO:0007669"/>
    <property type="project" value="InterPro"/>
</dbReference>
<dbReference type="InterPro" id="IPR005135">
    <property type="entry name" value="Endo/exonuclease/phosphatase"/>
</dbReference>
<dbReference type="SUPFAM" id="SSF56219">
    <property type="entry name" value="DNase I-like"/>
    <property type="match status" value="1"/>
</dbReference>
<keyword evidence="3" id="KW-1185">Reference proteome</keyword>
<keyword evidence="2" id="KW-0540">Nuclease</keyword>
<organism evidence="2 3">
    <name type="scientific">Actinomadura darangshiensis</name>
    <dbReference type="NCBI Taxonomy" id="705336"/>
    <lineage>
        <taxon>Bacteria</taxon>
        <taxon>Bacillati</taxon>
        <taxon>Actinomycetota</taxon>
        <taxon>Actinomycetes</taxon>
        <taxon>Streptosporangiales</taxon>
        <taxon>Thermomonosporaceae</taxon>
        <taxon>Actinomadura</taxon>
    </lineage>
</organism>
<dbReference type="PANTHER" id="PTHR43250:SF2">
    <property type="entry name" value="EXODEOXYRIBONUCLEASE III"/>
    <property type="match status" value="1"/>
</dbReference>
<comment type="caution">
    <text evidence="2">The sequence shown here is derived from an EMBL/GenBank/DDBJ whole genome shotgun (WGS) entry which is preliminary data.</text>
</comment>
<dbReference type="GO" id="GO:0006281">
    <property type="term" value="P:DNA repair"/>
    <property type="evidence" value="ECO:0007669"/>
    <property type="project" value="InterPro"/>
</dbReference>
<protein>
    <submittedName>
        <fullName evidence="2">Endonuclease</fullName>
    </submittedName>
</protein>
<dbReference type="InterPro" id="IPR037493">
    <property type="entry name" value="ExoIII-like"/>
</dbReference>
<dbReference type="InterPro" id="IPR036691">
    <property type="entry name" value="Endo/exonu/phosph_ase_sf"/>
</dbReference>
<dbReference type="AlphaFoldDB" id="A0A4V2YS08"/>
<proteinExistence type="predicted"/>
<dbReference type="Proteomes" id="UP000295578">
    <property type="component" value="Unassembled WGS sequence"/>
</dbReference>
<name>A0A4V2YS08_9ACTN</name>
<dbReference type="EMBL" id="SMKY01000269">
    <property type="protein sequence ID" value="TDD68417.1"/>
    <property type="molecule type" value="Genomic_DNA"/>
</dbReference>
<evidence type="ECO:0000259" key="1">
    <source>
        <dbReference type="Pfam" id="PF03372"/>
    </source>
</evidence>
<sequence>MTTPPTQPAITGLIERPAHHAEPDRLRIMNWNVQHANPARSRQQAGWIAGQPIDVAVLTEVSASHGATALIQELTDYGFTVCCPTGPGSDYRVLIASRIGKLESCPQIQTTHLPHRCVATRLHLNHDDATPQTVGIVGLYVPSRGNRERRNVDKRAFQNAVTRLIRRLPALIGVNGPVLITGDLNVVEPDHQPTLKVFGAWEYDFYRAFSAAGYTDAYRHLHPHQPDHSWYGRSGAGYRIDHAFCSSEHVVQSCEYDQRPRRNRLSDHAAMTLVLQWRY</sequence>
<evidence type="ECO:0000313" key="2">
    <source>
        <dbReference type="EMBL" id="TDD68417.1"/>
    </source>
</evidence>
<dbReference type="OrthoDB" id="4520214at2"/>
<dbReference type="Gene3D" id="3.60.10.10">
    <property type="entry name" value="Endonuclease/exonuclease/phosphatase"/>
    <property type="match status" value="1"/>
</dbReference>
<evidence type="ECO:0000313" key="3">
    <source>
        <dbReference type="Proteomes" id="UP000295578"/>
    </source>
</evidence>
<keyword evidence="2" id="KW-0255">Endonuclease</keyword>
<dbReference type="GO" id="GO:0004519">
    <property type="term" value="F:endonuclease activity"/>
    <property type="evidence" value="ECO:0007669"/>
    <property type="project" value="UniProtKB-KW"/>
</dbReference>
<accession>A0A4V2YS08</accession>
<dbReference type="Pfam" id="PF03372">
    <property type="entry name" value="Exo_endo_phos"/>
    <property type="match status" value="1"/>
</dbReference>